<accession>A0AA47JH27</accession>
<evidence type="ECO:0000313" key="2">
    <source>
        <dbReference type="Proteomes" id="UP001156560"/>
    </source>
</evidence>
<dbReference type="AlphaFoldDB" id="A0AA47JH27"/>
<proteinExistence type="predicted"/>
<evidence type="ECO:0000313" key="1">
    <source>
        <dbReference type="EMBL" id="WAT90618.1"/>
    </source>
</evidence>
<reference evidence="1" key="1">
    <citation type="submission" date="2022-12" db="EMBL/GenBank/DDBJ databases">
        <title>Vibrio parahaemolyticus become highly virulent by producing novel Tc toxins.</title>
        <authorList>
            <person name="Yang F."/>
            <person name="You Y."/>
            <person name="Lai Q."/>
            <person name="Xu L."/>
            <person name="Li F."/>
        </authorList>
    </citation>
    <scope>NUCLEOTIDE SEQUENCE</scope>
    <source>
        <strain evidence="1">Vp-HL-202005</strain>
    </source>
</reference>
<dbReference type="RefSeq" id="WP_269169444.1">
    <property type="nucleotide sequence ID" value="NZ_CP114194.1"/>
</dbReference>
<name>A0AA47JH27_VIBPH</name>
<dbReference type="EMBL" id="CP114194">
    <property type="protein sequence ID" value="WAT90618.1"/>
    <property type="molecule type" value="Genomic_DNA"/>
</dbReference>
<organism evidence="1 2">
    <name type="scientific">Vibrio parahaemolyticus</name>
    <dbReference type="NCBI Taxonomy" id="670"/>
    <lineage>
        <taxon>Bacteria</taxon>
        <taxon>Pseudomonadati</taxon>
        <taxon>Pseudomonadota</taxon>
        <taxon>Gammaproteobacteria</taxon>
        <taxon>Vibrionales</taxon>
        <taxon>Vibrionaceae</taxon>
        <taxon>Vibrio</taxon>
    </lineage>
</organism>
<gene>
    <name evidence="1" type="ORF">O1Q84_01940</name>
</gene>
<protein>
    <submittedName>
        <fullName evidence="1">Uncharacterized protein</fullName>
    </submittedName>
</protein>
<dbReference type="Proteomes" id="UP001156560">
    <property type="component" value="Chromosome 1"/>
</dbReference>
<sequence length="213" mass="24454">MKWQVNYALKNFNDSSDRTRAEYVEKELIKIEVEEQPDVLALISDAHRINKSLAEQYVRDNPDIDFICGYRKSCVWEGEAIYFLEEHKIGWGNFGTLHSAARQGNANFAEHKVFLFAARLIHQYGVVQHVKREFDRVFRVTLKSGREVRIGLIPDYEPTADNVRSLWEQFGPLDIAWNFNPNGEPTSAAKAAGDELGCKVLMTADIKEYLQTL</sequence>